<reference evidence="9 10" key="1">
    <citation type="submission" date="2019-03" db="EMBL/GenBank/DDBJ databases">
        <title>Efficiently degradation of phenoxyalkanoic acid herbicides by Cupriavidus oxalaticus strain X32.</title>
        <authorList>
            <person name="Sheng X."/>
        </authorList>
    </citation>
    <scope>NUCLEOTIDE SEQUENCE [LARGE SCALE GENOMIC DNA]</scope>
    <source>
        <strain evidence="9 10">X32</strain>
        <plasmid evidence="9 10">unnamed1</plasmid>
    </source>
</reference>
<comment type="similarity">
    <text evidence="2 6">Belongs to the GMC oxidoreductase family.</text>
</comment>
<geneLocation type="plasmid" evidence="9">
    <name>unnamed1</name>
</geneLocation>
<dbReference type="EMBL" id="CP038636">
    <property type="protein sequence ID" value="QBY55391.1"/>
    <property type="molecule type" value="Genomic_DNA"/>
</dbReference>
<dbReference type="Proteomes" id="UP000295294">
    <property type="component" value="Plasmid unnamed1"/>
</dbReference>
<dbReference type="Pfam" id="PF00732">
    <property type="entry name" value="GMC_oxred_N"/>
    <property type="match status" value="1"/>
</dbReference>
<dbReference type="Gene3D" id="3.50.50.60">
    <property type="entry name" value="FAD/NAD(P)-binding domain"/>
    <property type="match status" value="1"/>
</dbReference>
<gene>
    <name evidence="9" type="ORF">E0W60_30520</name>
</gene>
<keyword evidence="9" id="KW-0614">Plasmid</keyword>
<evidence type="ECO:0000256" key="2">
    <source>
        <dbReference type="ARBA" id="ARBA00010790"/>
    </source>
</evidence>
<organism evidence="9 10">
    <name type="scientific">Cupriavidus oxalaticus</name>
    <dbReference type="NCBI Taxonomy" id="96344"/>
    <lineage>
        <taxon>Bacteria</taxon>
        <taxon>Pseudomonadati</taxon>
        <taxon>Pseudomonadota</taxon>
        <taxon>Betaproteobacteria</taxon>
        <taxon>Burkholderiales</taxon>
        <taxon>Burkholderiaceae</taxon>
        <taxon>Cupriavidus</taxon>
    </lineage>
</organism>
<dbReference type="PROSITE" id="PS00624">
    <property type="entry name" value="GMC_OXRED_2"/>
    <property type="match status" value="1"/>
</dbReference>
<dbReference type="InterPro" id="IPR036188">
    <property type="entry name" value="FAD/NAD-bd_sf"/>
</dbReference>
<evidence type="ECO:0000259" key="7">
    <source>
        <dbReference type="PROSITE" id="PS00623"/>
    </source>
</evidence>
<evidence type="ECO:0000313" key="9">
    <source>
        <dbReference type="EMBL" id="QBY55391.1"/>
    </source>
</evidence>
<dbReference type="InterPro" id="IPR000172">
    <property type="entry name" value="GMC_OxRdtase_N"/>
</dbReference>
<sequence>MQDKTLRDSGRIAGEYDYIVVGAGSAGCAVAARLAEDPAVTVALLEAGPHDHHFTVWAPLGIAAIVPKAGARNYAYYSEPQAGMNGRRSYQPRGRGLGGSSSINGMVYIRGHRNDYDAWASAGCTGWGYDDVLRYFVRSECNARLNDGYHGTSGPLHIGDLRSPNRFSRLFVEAAIQAGLSRNDDFNGASQEGAGFYQVTQHGGERWNSARAYLHGGKAADRAMNGGRQNLAVLTDTQVLRVLFNGKRASAVRMVRAGEELTLRARREIVLCGGTFNSPQILLASGVGPAAHLSELGIDVIHHLPGVGENLQDHPDVTLCRQVDSTDLFGRSLRGGLRLLREVVRYRRDRTGMIASNVGEAGAFLKSRPGLPSPDLQLHFTPGLPVAHKASGGKATHGYAIHVCALRPRSRGHLRLRSTDTREMPWIDLGMLTAEEDVDSLVAGVRFVRRVMAQPALCQAGGQDAPYMAAFGTDDANEVAIRNFIRQYTETGFHAAGTCKMGIDDMAVVDPALRVIGVEGLRVADASIMPSLVSGNTNAPAIMIGEKAADLIRATSR</sequence>
<keyword evidence="3 6" id="KW-0285">Flavoprotein</keyword>
<accession>A0A4P7LSB8</accession>
<keyword evidence="4 5" id="KW-0274">FAD</keyword>
<dbReference type="GO" id="GO:0050660">
    <property type="term" value="F:flavin adenine dinucleotide binding"/>
    <property type="evidence" value="ECO:0007669"/>
    <property type="project" value="InterPro"/>
</dbReference>
<dbReference type="Gene3D" id="3.30.560.10">
    <property type="entry name" value="Glucose Oxidase, domain 3"/>
    <property type="match status" value="1"/>
</dbReference>
<comment type="cofactor">
    <cofactor evidence="1 5">
        <name>FAD</name>
        <dbReference type="ChEBI" id="CHEBI:57692"/>
    </cofactor>
</comment>
<dbReference type="PANTHER" id="PTHR11552:SF147">
    <property type="entry name" value="CHOLINE DEHYDROGENASE, MITOCHONDRIAL"/>
    <property type="match status" value="1"/>
</dbReference>
<dbReference type="AlphaFoldDB" id="A0A4P7LSB8"/>
<name>A0A4P7LSB8_9BURK</name>
<evidence type="ECO:0000256" key="5">
    <source>
        <dbReference type="PIRSR" id="PIRSR000137-2"/>
    </source>
</evidence>
<dbReference type="GO" id="GO:0016614">
    <property type="term" value="F:oxidoreductase activity, acting on CH-OH group of donors"/>
    <property type="evidence" value="ECO:0007669"/>
    <property type="project" value="InterPro"/>
</dbReference>
<feature type="domain" description="Glucose-methanol-choline oxidoreductase N-terminal" evidence="8">
    <location>
        <begin position="274"/>
        <end position="288"/>
    </location>
</feature>
<dbReference type="PROSITE" id="PS51257">
    <property type="entry name" value="PROKAR_LIPOPROTEIN"/>
    <property type="match status" value="1"/>
</dbReference>
<dbReference type="PIRSF" id="PIRSF000137">
    <property type="entry name" value="Alcohol_oxidase"/>
    <property type="match status" value="1"/>
</dbReference>
<dbReference type="InterPro" id="IPR007867">
    <property type="entry name" value="GMC_OxRtase_C"/>
</dbReference>
<dbReference type="SUPFAM" id="SSF54373">
    <property type="entry name" value="FAD-linked reductases, C-terminal domain"/>
    <property type="match status" value="1"/>
</dbReference>
<dbReference type="Pfam" id="PF05199">
    <property type="entry name" value="GMC_oxred_C"/>
    <property type="match status" value="1"/>
</dbReference>
<protein>
    <submittedName>
        <fullName evidence="9">FAD-binding protein</fullName>
    </submittedName>
</protein>
<evidence type="ECO:0000256" key="3">
    <source>
        <dbReference type="ARBA" id="ARBA00022630"/>
    </source>
</evidence>
<evidence type="ECO:0000259" key="8">
    <source>
        <dbReference type="PROSITE" id="PS00624"/>
    </source>
</evidence>
<evidence type="ECO:0000256" key="6">
    <source>
        <dbReference type="RuleBase" id="RU003968"/>
    </source>
</evidence>
<evidence type="ECO:0000256" key="4">
    <source>
        <dbReference type="ARBA" id="ARBA00022827"/>
    </source>
</evidence>
<dbReference type="RefSeq" id="WP_135706635.1">
    <property type="nucleotide sequence ID" value="NZ_CP038636.1"/>
</dbReference>
<dbReference type="PANTHER" id="PTHR11552">
    <property type="entry name" value="GLUCOSE-METHANOL-CHOLINE GMC OXIDOREDUCTASE"/>
    <property type="match status" value="1"/>
</dbReference>
<dbReference type="KEGG" id="cox:E0W60_30520"/>
<dbReference type="OrthoDB" id="9785276at2"/>
<feature type="binding site" evidence="5">
    <location>
        <position position="239"/>
    </location>
    <ligand>
        <name>FAD</name>
        <dbReference type="ChEBI" id="CHEBI:57692"/>
    </ligand>
</feature>
<evidence type="ECO:0000313" key="10">
    <source>
        <dbReference type="Proteomes" id="UP000295294"/>
    </source>
</evidence>
<proteinExistence type="inferred from homology"/>
<dbReference type="InterPro" id="IPR012132">
    <property type="entry name" value="GMC_OxRdtase"/>
</dbReference>
<feature type="domain" description="Glucose-methanol-choline oxidoreductase N-terminal" evidence="7">
    <location>
        <begin position="94"/>
        <end position="117"/>
    </location>
</feature>
<feature type="binding site" evidence="5">
    <location>
        <begin position="104"/>
        <end position="107"/>
    </location>
    <ligand>
        <name>FAD</name>
        <dbReference type="ChEBI" id="CHEBI:57692"/>
    </ligand>
</feature>
<evidence type="ECO:0000256" key="1">
    <source>
        <dbReference type="ARBA" id="ARBA00001974"/>
    </source>
</evidence>
<dbReference type="PROSITE" id="PS00623">
    <property type="entry name" value="GMC_OXRED_1"/>
    <property type="match status" value="1"/>
</dbReference>
<dbReference type="SUPFAM" id="SSF51905">
    <property type="entry name" value="FAD/NAD(P)-binding domain"/>
    <property type="match status" value="1"/>
</dbReference>